<dbReference type="EMBL" id="JADWDJ010000013">
    <property type="protein sequence ID" value="KAG5270837.1"/>
    <property type="molecule type" value="Genomic_DNA"/>
</dbReference>
<name>A0AAV6GBG2_9TELE</name>
<dbReference type="AlphaFoldDB" id="A0AAV6GBG2"/>
<gene>
    <name evidence="2" type="ORF">AALO_G00172850</name>
</gene>
<feature type="region of interest" description="Disordered" evidence="1">
    <location>
        <begin position="148"/>
        <end position="184"/>
    </location>
</feature>
<sequence>MALLTGSVTNSFSSFAVLSGRAQEVPVGSHQMAEHSDTGSMESYPEELMVETNADCGDYVVEGVDVGECSLQPICLLTEGPAVALRPEQVAVPSQTLQSTEFSEGDLEVESDDTCVDWVIEGLNLGESSHHQPPFCCELRSATSLGEDEAAGAFLTHDGAQATDTDEARGERTPHRAQRLPPKA</sequence>
<keyword evidence="3" id="KW-1185">Reference proteome</keyword>
<protein>
    <submittedName>
        <fullName evidence="2">Uncharacterized protein</fullName>
    </submittedName>
</protein>
<reference evidence="2" key="1">
    <citation type="submission" date="2020-10" db="EMBL/GenBank/DDBJ databases">
        <title>Chromosome-scale genome assembly of the Allis shad, Alosa alosa.</title>
        <authorList>
            <person name="Margot Z."/>
            <person name="Christophe K."/>
            <person name="Cabau C."/>
            <person name="Louis A."/>
            <person name="Berthelot C."/>
            <person name="Parey E."/>
            <person name="Roest Crollius H."/>
            <person name="Montfort J."/>
            <person name="Robinson-Rechavi M."/>
            <person name="Bucao C."/>
            <person name="Bouchez O."/>
            <person name="Gislard M."/>
            <person name="Lluch J."/>
            <person name="Milhes M."/>
            <person name="Lampietro C."/>
            <person name="Lopez Roques C."/>
            <person name="Donnadieu C."/>
            <person name="Braasch I."/>
            <person name="Desvignes T."/>
            <person name="Postlethwait J."/>
            <person name="Bobe J."/>
            <person name="Guiguen Y."/>
        </authorList>
    </citation>
    <scope>NUCLEOTIDE SEQUENCE</scope>
    <source>
        <strain evidence="2">M-15738</strain>
        <tissue evidence="2">Blood</tissue>
    </source>
</reference>
<organism evidence="2 3">
    <name type="scientific">Alosa alosa</name>
    <name type="common">allis shad</name>
    <dbReference type="NCBI Taxonomy" id="278164"/>
    <lineage>
        <taxon>Eukaryota</taxon>
        <taxon>Metazoa</taxon>
        <taxon>Chordata</taxon>
        <taxon>Craniata</taxon>
        <taxon>Vertebrata</taxon>
        <taxon>Euteleostomi</taxon>
        <taxon>Actinopterygii</taxon>
        <taxon>Neopterygii</taxon>
        <taxon>Teleostei</taxon>
        <taxon>Clupei</taxon>
        <taxon>Clupeiformes</taxon>
        <taxon>Clupeoidei</taxon>
        <taxon>Clupeidae</taxon>
        <taxon>Alosa</taxon>
    </lineage>
</organism>
<proteinExistence type="predicted"/>
<comment type="caution">
    <text evidence="2">The sequence shown here is derived from an EMBL/GenBank/DDBJ whole genome shotgun (WGS) entry which is preliminary data.</text>
</comment>
<accession>A0AAV6GBG2</accession>
<evidence type="ECO:0000313" key="3">
    <source>
        <dbReference type="Proteomes" id="UP000823561"/>
    </source>
</evidence>
<evidence type="ECO:0000256" key="1">
    <source>
        <dbReference type="SAM" id="MobiDB-lite"/>
    </source>
</evidence>
<dbReference type="Proteomes" id="UP000823561">
    <property type="component" value="Chromosome 13"/>
</dbReference>
<evidence type="ECO:0000313" key="2">
    <source>
        <dbReference type="EMBL" id="KAG5270837.1"/>
    </source>
</evidence>